<dbReference type="GO" id="GO:0016747">
    <property type="term" value="F:acyltransferase activity, transferring groups other than amino-acyl groups"/>
    <property type="evidence" value="ECO:0007669"/>
    <property type="project" value="InterPro"/>
</dbReference>
<dbReference type="Gene3D" id="3.40.630.30">
    <property type="match status" value="1"/>
</dbReference>
<gene>
    <name evidence="2" type="ORF">CLV71_13071</name>
</gene>
<dbReference type="SUPFAM" id="SSF55729">
    <property type="entry name" value="Acyl-CoA N-acyltransferases (Nat)"/>
    <property type="match status" value="1"/>
</dbReference>
<dbReference type="Proteomes" id="UP000294927">
    <property type="component" value="Unassembled WGS sequence"/>
</dbReference>
<dbReference type="EMBL" id="SOCP01000030">
    <property type="protein sequence ID" value="TDV36865.1"/>
    <property type="molecule type" value="Genomic_DNA"/>
</dbReference>
<dbReference type="InterPro" id="IPR016181">
    <property type="entry name" value="Acyl_CoA_acyltransferase"/>
</dbReference>
<dbReference type="Pfam" id="PF00583">
    <property type="entry name" value="Acetyltransf_1"/>
    <property type="match status" value="1"/>
</dbReference>
<evidence type="ECO:0000313" key="3">
    <source>
        <dbReference type="Proteomes" id="UP000294927"/>
    </source>
</evidence>
<dbReference type="RefSeq" id="WP_243867456.1">
    <property type="nucleotide sequence ID" value="NZ_SOCP01000030.1"/>
</dbReference>
<reference evidence="2 3" key="1">
    <citation type="submission" date="2019-03" db="EMBL/GenBank/DDBJ databases">
        <title>Genomic Encyclopedia of Archaeal and Bacterial Type Strains, Phase II (KMG-II): from individual species to whole genera.</title>
        <authorList>
            <person name="Goeker M."/>
        </authorList>
    </citation>
    <scope>NUCLEOTIDE SEQUENCE [LARGE SCALE GENOMIC DNA]</scope>
    <source>
        <strain evidence="2 3">DSM 45499</strain>
    </source>
</reference>
<dbReference type="PROSITE" id="PS51186">
    <property type="entry name" value="GNAT"/>
    <property type="match status" value="1"/>
</dbReference>
<comment type="caution">
    <text evidence="2">The sequence shown here is derived from an EMBL/GenBank/DDBJ whole genome shotgun (WGS) entry which is preliminary data.</text>
</comment>
<keyword evidence="2" id="KW-0808">Transferase</keyword>
<protein>
    <submittedName>
        <fullName evidence="2">Acetyltransferase (GNAT) family protein</fullName>
    </submittedName>
</protein>
<keyword evidence="3" id="KW-1185">Reference proteome</keyword>
<evidence type="ECO:0000313" key="2">
    <source>
        <dbReference type="EMBL" id="TDV36865.1"/>
    </source>
</evidence>
<name>A0A4R7UTW2_9PSEU</name>
<proteinExistence type="predicted"/>
<evidence type="ECO:0000259" key="1">
    <source>
        <dbReference type="PROSITE" id="PS51186"/>
    </source>
</evidence>
<dbReference type="AlphaFoldDB" id="A0A4R7UTW2"/>
<sequence>MEIVELTADTWPSLEKLFSANKTVGGCWCCWYLRPRAEADAGWGEGNRDFLHARVDEKAPLGLLAIEDGEPLGWVAVAPRPAYPRLATSRITRSDAGPETWSVTCFFVHRNARRRGLTRLLLDAAVDYARERGARAVEGHPVDTEGEKRASGDLYHGTLTTFLSSGFELLERRGTRRALVRREL</sequence>
<accession>A0A4R7UTW2</accession>
<organism evidence="2 3">
    <name type="scientific">Actinophytocola oryzae</name>
    <dbReference type="NCBI Taxonomy" id="502181"/>
    <lineage>
        <taxon>Bacteria</taxon>
        <taxon>Bacillati</taxon>
        <taxon>Actinomycetota</taxon>
        <taxon>Actinomycetes</taxon>
        <taxon>Pseudonocardiales</taxon>
        <taxon>Pseudonocardiaceae</taxon>
    </lineage>
</organism>
<feature type="domain" description="N-acetyltransferase" evidence="1">
    <location>
        <begin position="1"/>
        <end position="184"/>
    </location>
</feature>
<dbReference type="InterPro" id="IPR000182">
    <property type="entry name" value="GNAT_dom"/>
</dbReference>